<dbReference type="PANTHER" id="PTHR42760:SF40">
    <property type="entry name" value="3-OXOACYL-[ACYL-CARRIER-PROTEIN] REDUCTASE, CHLOROPLASTIC"/>
    <property type="match status" value="1"/>
</dbReference>
<dbReference type="SMART" id="SM00822">
    <property type="entry name" value="PKS_KR"/>
    <property type="match status" value="1"/>
</dbReference>
<evidence type="ECO:0000256" key="2">
    <source>
        <dbReference type="ARBA" id="ARBA00023002"/>
    </source>
</evidence>
<comment type="caution">
    <text evidence="4">The sequence shown here is derived from an EMBL/GenBank/DDBJ whole genome shotgun (WGS) entry which is preliminary data.</text>
</comment>
<dbReference type="PRINTS" id="PR00080">
    <property type="entry name" value="SDRFAMILY"/>
</dbReference>
<dbReference type="AlphaFoldDB" id="A0A543FS68"/>
<dbReference type="InterPro" id="IPR057326">
    <property type="entry name" value="KR_dom"/>
</dbReference>
<feature type="domain" description="Ketoreductase" evidence="3">
    <location>
        <begin position="7"/>
        <end position="174"/>
    </location>
</feature>
<dbReference type="OrthoDB" id="286404at2"/>
<keyword evidence="2" id="KW-0560">Oxidoreductase</keyword>
<reference evidence="4 5" key="1">
    <citation type="submission" date="2019-06" db="EMBL/GenBank/DDBJ databases">
        <title>Sequencing the genomes of 1000 actinobacteria strains.</title>
        <authorList>
            <person name="Klenk H.-P."/>
        </authorList>
    </citation>
    <scope>NUCLEOTIDE SEQUENCE [LARGE SCALE GENOMIC DNA]</scope>
    <source>
        <strain evidence="4 5">DSM 45511</strain>
    </source>
</reference>
<accession>A0A543FS68</accession>
<dbReference type="InterPro" id="IPR036291">
    <property type="entry name" value="NAD(P)-bd_dom_sf"/>
</dbReference>
<dbReference type="RefSeq" id="WP_142103564.1">
    <property type="nucleotide sequence ID" value="NZ_VFPH01000002.1"/>
</dbReference>
<keyword evidence="5" id="KW-1185">Reference proteome</keyword>
<dbReference type="GO" id="GO:0030497">
    <property type="term" value="P:fatty acid elongation"/>
    <property type="evidence" value="ECO:0007669"/>
    <property type="project" value="TreeGrafter"/>
</dbReference>
<name>A0A543FS68_9PSEU</name>
<dbReference type="InterPro" id="IPR002347">
    <property type="entry name" value="SDR_fam"/>
</dbReference>
<protein>
    <submittedName>
        <fullName evidence="4">3-oxoacyl-[acyl-carrier protein] reductase/meso-butanediol dehydrogenase/(S,S)-butanediol dehydrogenase/diacetyl reductase</fullName>
    </submittedName>
</protein>
<evidence type="ECO:0000259" key="3">
    <source>
        <dbReference type="SMART" id="SM00822"/>
    </source>
</evidence>
<comment type="similarity">
    <text evidence="1">Belongs to the short-chain dehydrogenases/reductases (SDR) family.</text>
</comment>
<evidence type="ECO:0000313" key="5">
    <source>
        <dbReference type="Proteomes" id="UP000319818"/>
    </source>
</evidence>
<dbReference type="SUPFAM" id="SSF51735">
    <property type="entry name" value="NAD(P)-binding Rossmann-fold domains"/>
    <property type="match status" value="1"/>
</dbReference>
<dbReference type="FunFam" id="3.40.50.720:FF:000084">
    <property type="entry name" value="Short-chain dehydrogenase reductase"/>
    <property type="match status" value="1"/>
</dbReference>
<dbReference type="NCBIfam" id="NF005559">
    <property type="entry name" value="PRK07231.1"/>
    <property type="match status" value="1"/>
</dbReference>
<dbReference type="GO" id="GO:0016616">
    <property type="term" value="F:oxidoreductase activity, acting on the CH-OH group of donors, NAD or NADP as acceptor"/>
    <property type="evidence" value="ECO:0007669"/>
    <property type="project" value="UniProtKB-ARBA"/>
</dbReference>
<organism evidence="4 5">
    <name type="scientific">Pseudonocardia cypriaca</name>
    <dbReference type="NCBI Taxonomy" id="882449"/>
    <lineage>
        <taxon>Bacteria</taxon>
        <taxon>Bacillati</taxon>
        <taxon>Actinomycetota</taxon>
        <taxon>Actinomycetes</taxon>
        <taxon>Pseudonocardiales</taxon>
        <taxon>Pseudonocardiaceae</taxon>
        <taxon>Pseudonocardia</taxon>
    </lineage>
</organism>
<evidence type="ECO:0000256" key="1">
    <source>
        <dbReference type="ARBA" id="ARBA00006484"/>
    </source>
</evidence>
<dbReference type="Pfam" id="PF13561">
    <property type="entry name" value="adh_short_C2"/>
    <property type="match status" value="1"/>
</dbReference>
<gene>
    <name evidence="4" type="ORF">FB388_3874</name>
</gene>
<dbReference type="EMBL" id="VFPH01000002">
    <property type="protein sequence ID" value="TQM36689.1"/>
    <property type="molecule type" value="Genomic_DNA"/>
</dbReference>
<dbReference type="Proteomes" id="UP000319818">
    <property type="component" value="Unassembled WGS sequence"/>
</dbReference>
<dbReference type="Gene3D" id="3.40.50.720">
    <property type="entry name" value="NAD(P)-binding Rossmann-like Domain"/>
    <property type="match status" value="1"/>
</dbReference>
<sequence length="247" mass="24971">MGRFAGRVALVTGAARGLGREIAAAFAREGAAVVAADLTADGDPAAGVVPVACDVTDADQVAAAMALATERFGPVDVLVNNAGISTVSPVAQLSERDFDRVVDVNLKGAFLCSRAFAAQAGARGSIVTVASQAGKRGVANIAPYCAAKAAQIGFTRALALELAPAVRVNAVCPGIVETELVTEQVRSQADARGRSADEVRDGWLAEVPLGRFQPASAVAAAVLFLASDEAGEITGEALNVSGGMVMH</sequence>
<dbReference type="PANTHER" id="PTHR42760">
    <property type="entry name" value="SHORT-CHAIN DEHYDROGENASES/REDUCTASES FAMILY MEMBER"/>
    <property type="match status" value="1"/>
</dbReference>
<proteinExistence type="inferred from homology"/>
<dbReference type="PRINTS" id="PR00081">
    <property type="entry name" value="GDHRDH"/>
</dbReference>
<evidence type="ECO:0000313" key="4">
    <source>
        <dbReference type="EMBL" id="TQM36689.1"/>
    </source>
</evidence>